<comment type="caution">
    <text evidence="2">The sequence shown here is derived from an EMBL/GenBank/DDBJ whole genome shotgun (WGS) entry which is preliminary data.</text>
</comment>
<dbReference type="Proteomes" id="UP000288587">
    <property type="component" value="Unassembled WGS sequence"/>
</dbReference>
<feature type="region of interest" description="Disordered" evidence="1">
    <location>
        <begin position="54"/>
        <end position="73"/>
    </location>
</feature>
<sequence>MLTVFRSKAGADVLMVSAHAKALLEAMGREPAPQGVFRGPQLAEALANWAQWVPPPPAEAAPEETEDESPVTGLRQRAWPVCELLRRAQAQGVDVVWLPA</sequence>
<reference evidence="2 3" key="1">
    <citation type="submission" date="2019-01" db="EMBL/GenBank/DDBJ databases">
        <authorList>
            <person name="Chen W.-M."/>
        </authorList>
    </citation>
    <scope>NUCLEOTIDE SEQUENCE [LARGE SCALE GENOMIC DNA]</scope>
    <source>
        <strain evidence="2 3">CCP-18</strain>
    </source>
</reference>
<dbReference type="EMBL" id="SACM01000003">
    <property type="protein sequence ID" value="RVT84636.1"/>
    <property type="molecule type" value="Genomic_DNA"/>
</dbReference>
<evidence type="ECO:0000313" key="2">
    <source>
        <dbReference type="EMBL" id="RVT84636.1"/>
    </source>
</evidence>
<accession>A0A3S2UU22</accession>
<dbReference type="RefSeq" id="WP_127683036.1">
    <property type="nucleotide sequence ID" value="NZ_SACM01000003.1"/>
</dbReference>
<keyword evidence="3" id="KW-1185">Reference proteome</keyword>
<name>A0A3S2UU22_9BURK</name>
<evidence type="ECO:0000256" key="1">
    <source>
        <dbReference type="SAM" id="MobiDB-lite"/>
    </source>
</evidence>
<organism evidence="2 3">
    <name type="scientific">Inhella crocodyli</name>
    <dbReference type="NCBI Taxonomy" id="2499851"/>
    <lineage>
        <taxon>Bacteria</taxon>
        <taxon>Pseudomonadati</taxon>
        <taxon>Pseudomonadota</taxon>
        <taxon>Betaproteobacteria</taxon>
        <taxon>Burkholderiales</taxon>
        <taxon>Sphaerotilaceae</taxon>
        <taxon>Inhella</taxon>
    </lineage>
</organism>
<dbReference type="Pfam" id="PF08895">
    <property type="entry name" value="DUF1840"/>
    <property type="match status" value="1"/>
</dbReference>
<evidence type="ECO:0000313" key="3">
    <source>
        <dbReference type="Proteomes" id="UP000288587"/>
    </source>
</evidence>
<gene>
    <name evidence="2" type="ORF">EOD73_10865</name>
</gene>
<dbReference type="OrthoDB" id="5296629at2"/>
<proteinExistence type="predicted"/>
<protein>
    <submittedName>
        <fullName evidence="2">DUF1840 domain-containing protein</fullName>
    </submittedName>
</protein>
<dbReference type="InterPro" id="IPR014991">
    <property type="entry name" value="DUF1840"/>
</dbReference>
<dbReference type="AlphaFoldDB" id="A0A3S2UU22"/>